<dbReference type="InterPro" id="IPR027706">
    <property type="entry name" value="PGP_Pase"/>
</dbReference>
<dbReference type="RefSeq" id="XP_066805362.1">
    <property type="nucleotide sequence ID" value="XM_066944161.1"/>
</dbReference>
<proteinExistence type="predicted"/>
<protein>
    <recommendedName>
        <fullName evidence="4">HAD phosphatase, family IIIA</fullName>
    </recommendedName>
</protein>
<feature type="compositionally biased region" description="Basic and acidic residues" evidence="1">
    <location>
        <begin position="222"/>
        <end position="235"/>
    </location>
</feature>
<keyword evidence="3" id="KW-1185">Reference proteome</keyword>
<evidence type="ECO:0000313" key="2">
    <source>
        <dbReference type="EMBL" id="KAK8865883.1"/>
    </source>
</evidence>
<accession>A0AAW0Z4Q0</accession>
<dbReference type="EMBL" id="JBCAWK010000002">
    <property type="protein sequence ID" value="KAK8865883.1"/>
    <property type="molecule type" value="Genomic_DNA"/>
</dbReference>
<comment type="caution">
    <text evidence="2">The sequence shown here is derived from an EMBL/GenBank/DDBJ whole genome shotgun (WGS) entry which is preliminary data.</text>
</comment>
<reference evidence="2 3" key="1">
    <citation type="journal article" date="2024" name="bioRxiv">
        <title>Comparative genomics of Cryptococcus and Kwoniella reveals pathogenesis evolution and contrasting karyotype dynamics via intercentromeric recombination or chromosome fusion.</title>
        <authorList>
            <person name="Coelho M.A."/>
            <person name="David-Palma M."/>
            <person name="Shea T."/>
            <person name="Bowers K."/>
            <person name="McGinley-Smith S."/>
            <person name="Mohammad A.W."/>
            <person name="Gnirke A."/>
            <person name="Yurkov A.M."/>
            <person name="Nowrousian M."/>
            <person name="Sun S."/>
            <person name="Cuomo C.A."/>
            <person name="Heitman J."/>
        </authorList>
    </citation>
    <scope>NUCLEOTIDE SEQUENCE [LARGE SCALE GENOMIC DNA]</scope>
    <source>
        <strain evidence="2 3">CBS 13917</strain>
    </source>
</reference>
<feature type="compositionally biased region" description="Basic and acidic residues" evidence="1">
    <location>
        <begin position="187"/>
        <end position="196"/>
    </location>
</feature>
<dbReference type="GO" id="GO:0008962">
    <property type="term" value="F:phosphatidylglycerophosphatase activity"/>
    <property type="evidence" value="ECO:0007669"/>
    <property type="project" value="InterPro"/>
</dbReference>
<evidence type="ECO:0000256" key="1">
    <source>
        <dbReference type="SAM" id="MobiDB-lite"/>
    </source>
</evidence>
<evidence type="ECO:0008006" key="4">
    <source>
        <dbReference type="Google" id="ProtNLM"/>
    </source>
</evidence>
<evidence type="ECO:0000313" key="3">
    <source>
        <dbReference type="Proteomes" id="UP001388673"/>
    </source>
</evidence>
<dbReference type="KEGG" id="kne:92178290"/>
<feature type="region of interest" description="Disordered" evidence="1">
    <location>
        <begin position="174"/>
        <end position="245"/>
    </location>
</feature>
<dbReference type="AlphaFoldDB" id="A0AAW0Z4Q0"/>
<dbReference type="GeneID" id="92178290"/>
<sequence>MAPVQLPNALIYLTPLSRPGILRPILRVPSIAYIDFRALRKEGYNGIVIDKDNCLTIPNKDEVFPPYQTAWNDLLESFKPGRVLVVSNSAGTKKDPGGIAAESVSLSLRAPVLIHSQPKPGCSASILSYFRGSLGSPQTHRSQLALSARKVQEEEKADEEMLWARWNKDVEGPILGPLKGLNRPHGTGKEKSEGQKVAEGISDAGVARENQGDSTVGQTQAEKSKTTQDSHKEDSQQGNKAQVRPPTEPLRLVVIGDRLFTDTLLAHRLSLYLRPLSKSTLLPTVLSIHTTSLPEPKDVRALRWLEEKLTRGRTKGGEDYSRFILQEEEVGLPVEKEASSSRIPSRLSALRWLTPARWREIQVPPMTWHPRTWKPLPLAAGTGRLLSRGARSLIRGGRSGGKWIWTRGKSWVEARKVRAEELVQVKEKVDSVGHVSS</sequence>
<feature type="compositionally biased region" description="Polar residues" evidence="1">
    <location>
        <begin position="212"/>
        <end position="221"/>
    </location>
</feature>
<name>A0AAW0Z4Q0_9TREE</name>
<dbReference type="Proteomes" id="UP001388673">
    <property type="component" value="Unassembled WGS sequence"/>
</dbReference>
<dbReference type="Pfam" id="PF09419">
    <property type="entry name" value="PGP_phosphatase"/>
    <property type="match status" value="1"/>
</dbReference>
<gene>
    <name evidence="2" type="ORF">IAR55_001031</name>
</gene>
<organism evidence="2 3">
    <name type="scientific">Kwoniella newhampshirensis</name>
    <dbReference type="NCBI Taxonomy" id="1651941"/>
    <lineage>
        <taxon>Eukaryota</taxon>
        <taxon>Fungi</taxon>
        <taxon>Dikarya</taxon>
        <taxon>Basidiomycota</taxon>
        <taxon>Agaricomycotina</taxon>
        <taxon>Tremellomycetes</taxon>
        <taxon>Tremellales</taxon>
        <taxon>Cryptococcaceae</taxon>
        <taxon>Kwoniella</taxon>
    </lineage>
</organism>